<evidence type="ECO:0000259" key="1">
    <source>
        <dbReference type="Pfam" id="PF15569"/>
    </source>
</evidence>
<dbReference type="InterPro" id="IPR029080">
    <property type="entry name" value="Imm40"/>
</dbReference>
<dbReference type="EMBL" id="VLKO01000001">
    <property type="protein sequence ID" value="TWI03146.1"/>
    <property type="molecule type" value="Genomic_DNA"/>
</dbReference>
<sequence length="116" mass="13706">MNKLKQVDELLKKGQPIHEAGINSWAFLKKEALEILNRLEELNVFILGGDVYVLSYDFFKPNYDNWYCNRFSNETDIEFTKRSVKTAKDFIMNYNIVDTEASQIFFAFVLDEFKND</sequence>
<accession>A0ABY3FN84</accession>
<evidence type="ECO:0000313" key="2">
    <source>
        <dbReference type="EMBL" id="TWI03146.1"/>
    </source>
</evidence>
<name>A0ABY3FN84_9FLAO</name>
<protein>
    <submittedName>
        <fullName evidence="2">Immunity protein 40 of polymorphic toxin system</fullName>
    </submittedName>
</protein>
<feature type="domain" description="Immunity protein 40" evidence="1">
    <location>
        <begin position="18"/>
        <end position="109"/>
    </location>
</feature>
<evidence type="ECO:0000313" key="3">
    <source>
        <dbReference type="Proteomes" id="UP000317519"/>
    </source>
</evidence>
<reference evidence="2 3" key="1">
    <citation type="journal article" date="2015" name="Stand. Genomic Sci.">
        <title>Genomic Encyclopedia of Bacterial and Archaeal Type Strains, Phase III: the genomes of soil and plant-associated and newly described type strains.</title>
        <authorList>
            <person name="Whitman W.B."/>
            <person name="Woyke T."/>
            <person name="Klenk H.P."/>
            <person name="Zhou Y."/>
            <person name="Lilburn T.G."/>
            <person name="Beck B.J."/>
            <person name="De Vos P."/>
            <person name="Vandamme P."/>
            <person name="Eisen J.A."/>
            <person name="Garrity G."/>
            <person name="Hugenholtz P."/>
            <person name="Kyrpides N.C."/>
        </authorList>
    </citation>
    <scope>NUCLEOTIDE SEQUENCE [LARGE SCALE GENOMIC DNA]</scope>
    <source>
        <strain evidence="2 3">CGMCC 1.6847</strain>
    </source>
</reference>
<keyword evidence="3" id="KW-1185">Reference proteome</keyword>
<dbReference type="Pfam" id="PF15569">
    <property type="entry name" value="Imm40"/>
    <property type="match status" value="1"/>
</dbReference>
<gene>
    <name evidence="2" type="ORF">IQ05_00075</name>
</gene>
<comment type="caution">
    <text evidence="2">The sequence shown here is derived from an EMBL/GenBank/DDBJ whole genome shotgun (WGS) entry which is preliminary data.</text>
</comment>
<organism evidence="2 3">
    <name type="scientific">Flavobacterium tiangeerense</name>
    <dbReference type="NCBI Taxonomy" id="459471"/>
    <lineage>
        <taxon>Bacteria</taxon>
        <taxon>Pseudomonadati</taxon>
        <taxon>Bacteroidota</taxon>
        <taxon>Flavobacteriia</taxon>
        <taxon>Flavobacteriales</taxon>
        <taxon>Flavobacteriaceae</taxon>
        <taxon>Flavobacterium</taxon>
    </lineage>
</organism>
<dbReference type="Proteomes" id="UP000317519">
    <property type="component" value="Unassembled WGS sequence"/>
</dbReference>
<proteinExistence type="predicted"/>
<dbReference type="RefSeq" id="WP_144888945.1">
    <property type="nucleotide sequence ID" value="NZ_VLKO01000001.1"/>
</dbReference>